<organism evidence="4 5">
    <name type="scientific">Labedella phragmitis</name>
    <dbReference type="NCBI Taxonomy" id="2498849"/>
    <lineage>
        <taxon>Bacteria</taxon>
        <taxon>Bacillati</taxon>
        <taxon>Actinomycetota</taxon>
        <taxon>Actinomycetes</taxon>
        <taxon>Micrococcales</taxon>
        <taxon>Microbacteriaceae</taxon>
        <taxon>Labedella</taxon>
    </lineage>
</organism>
<dbReference type="GO" id="GO:0003677">
    <property type="term" value="F:DNA binding"/>
    <property type="evidence" value="ECO:0007669"/>
    <property type="project" value="InterPro"/>
</dbReference>
<dbReference type="InterPro" id="IPR006119">
    <property type="entry name" value="Resolv_N"/>
</dbReference>
<keyword evidence="1" id="KW-0175">Coiled coil</keyword>
<dbReference type="Gene3D" id="3.90.1750.20">
    <property type="entry name" value="Putative Large Serine Recombinase, Chain B, Domain 2"/>
    <property type="match status" value="1"/>
</dbReference>
<evidence type="ECO:0000313" key="5">
    <source>
        <dbReference type="Proteomes" id="UP000288547"/>
    </source>
</evidence>
<dbReference type="RefSeq" id="WP_128495980.1">
    <property type="nucleotide sequence ID" value="NZ_RZNB01000006.1"/>
</dbReference>
<dbReference type="AlphaFoldDB" id="A0A444PQB5"/>
<dbReference type="InterPro" id="IPR025827">
    <property type="entry name" value="Zn_ribbon_recom_dom"/>
</dbReference>
<dbReference type="Proteomes" id="UP000288547">
    <property type="component" value="Unassembled WGS sequence"/>
</dbReference>
<dbReference type="InterPro" id="IPR036162">
    <property type="entry name" value="Resolvase-like_N_sf"/>
</dbReference>
<dbReference type="InterPro" id="IPR050639">
    <property type="entry name" value="SSR_resolvase"/>
</dbReference>
<dbReference type="PROSITE" id="PS51737">
    <property type="entry name" value="RECOMBINASE_DNA_BIND"/>
    <property type="match status" value="1"/>
</dbReference>
<dbReference type="InterPro" id="IPR011109">
    <property type="entry name" value="DNA_bind_recombinase_dom"/>
</dbReference>
<reference evidence="4 5" key="1">
    <citation type="submission" date="2018-12" db="EMBL/GenBank/DDBJ databases">
        <authorList>
            <person name="Li F."/>
        </authorList>
    </citation>
    <scope>NUCLEOTIDE SEQUENCE [LARGE SCALE GENOMIC DNA]</scope>
    <source>
        <strain evidence="4 5">11W25H-1</strain>
    </source>
</reference>
<feature type="coiled-coil region" evidence="1">
    <location>
        <begin position="384"/>
        <end position="411"/>
    </location>
</feature>
<dbReference type="GO" id="GO:0000150">
    <property type="term" value="F:DNA strand exchange activity"/>
    <property type="evidence" value="ECO:0007669"/>
    <property type="project" value="InterPro"/>
</dbReference>
<dbReference type="EMBL" id="RZNB01000006">
    <property type="protein sequence ID" value="RWZ46627.1"/>
    <property type="molecule type" value="Genomic_DNA"/>
</dbReference>
<evidence type="ECO:0000259" key="2">
    <source>
        <dbReference type="PROSITE" id="PS51736"/>
    </source>
</evidence>
<proteinExistence type="predicted"/>
<dbReference type="Gene3D" id="3.40.50.1390">
    <property type="entry name" value="Resolvase, N-terminal catalytic domain"/>
    <property type="match status" value="1"/>
</dbReference>
<evidence type="ECO:0000313" key="4">
    <source>
        <dbReference type="EMBL" id="RWZ46627.1"/>
    </source>
</evidence>
<feature type="domain" description="Recombinase" evidence="3">
    <location>
        <begin position="166"/>
        <end position="270"/>
    </location>
</feature>
<gene>
    <name evidence="4" type="ORF">ELQ90_14455</name>
</gene>
<name>A0A444PQB5_9MICO</name>
<comment type="caution">
    <text evidence="4">The sequence shown here is derived from an EMBL/GenBank/DDBJ whole genome shotgun (WGS) entry which is preliminary data.</text>
</comment>
<dbReference type="PANTHER" id="PTHR30461:SF23">
    <property type="entry name" value="DNA RECOMBINASE-RELATED"/>
    <property type="match status" value="1"/>
</dbReference>
<accession>A0A444PQB5</accession>
<dbReference type="InterPro" id="IPR038109">
    <property type="entry name" value="DNA_bind_recomb_sf"/>
</dbReference>
<dbReference type="Pfam" id="PF00239">
    <property type="entry name" value="Resolvase"/>
    <property type="match status" value="1"/>
</dbReference>
<dbReference type="Pfam" id="PF13408">
    <property type="entry name" value="Zn_ribbon_recom"/>
    <property type="match status" value="1"/>
</dbReference>
<feature type="domain" description="Resolvase/invertase-type recombinase catalytic" evidence="2">
    <location>
        <begin position="9"/>
        <end position="157"/>
    </location>
</feature>
<dbReference type="OrthoDB" id="4500247at2"/>
<dbReference type="CDD" id="cd00338">
    <property type="entry name" value="Ser_Recombinase"/>
    <property type="match status" value="1"/>
</dbReference>
<dbReference type="Pfam" id="PF07508">
    <property type="entry name" value="Recombinase"/>
    <property type="match status" value="1"/>
</dbReference>
<dbReference type="SUPFAM" id="SSF53041">
    <property type="entry name" value="Resolvase-like"/>
    <property type="match status" value="1"/>
</dbReference>
<dbReference type="PROSITE" id="PS51736">
    <property type="entry name" value="RECOMBINASES_3"/>
    <property type="match status" value="1"/>
</dbReference>
<evidence type="ECO:0000256" key="1">
    <source>
        <dbReference type="SAM" id="Coils"/>
    </source>
</evidence>
<dbReference type="SMART" id="SM00857">
    <property type="entry name" value="Resolvase"/>
    <property type="match status" value="1"/>
</dbReference>
<protein>
    <submittedName>
        <fullName evidence="4">Recombinase family protein</fullName>
    </submittedName>
</protein>
<sequence length="470" mass="51792">MTPVKKVTKAAIYARISSDQTGEGLGVQRQLKDCRKLAAERGWTVAEEYVDNDTSAFRGKARPAYERMLADIESGSRDAVIAYHQDRLTRRPIEWEQFVELCDRAGVEQLVTVTSDIAFGNDNGMLIARITAAVAANESDRKSARIRRKIAENVELGLPNGGAQRPFGFEDDRMTVREAEAQIVRSLAERFLAGESVRSLAAWMNASDVPTTAGGTDWRTTTVRGILRSGRIAGLREHRGQVVGAAAWPAIISPEQRERILLTFASRQASGRRAPRRYLLSGLLKCGKCGHTLFSSSREDRRRYVCLSGPDHGGCGRLTVVAPPVEGLIADAVLLRLDTPQMADTLTGREQHDDKYQILVDESRAVEDKMNELTDMWTEGEISRADWSRARKTLEARLEAARRQIALLRGTDTLSGLVGRGSELAAAWDTLNLDRQAAIVRAVLDYATINAGTPGARTLDPSRVAPVWKL</sequence>
<dbReference type="PANTHER" id="PTHR30461">
    <property type="entry name" value="DNA-INVERTASE FROM LAMBDOID PROPHAGE"/>
    <property type="match status" value="1"/>
</dbReference>
<keyword evidence="5" id="KW-1185">Reference proteome</keyword>
<evidence type="ECO:0000259" key="3">
    <source>
        <dbReference type="PROSITE" id="PS51737"/>
    </source>
</evidence>